<organism evidence="2 3">
    <name type="scientific">Catenulispora subtropica</name>
    <dbReference type="NCBI Taxonomy" id="450798"/>
    <lineage>
        <taxon>Bacteria</taxon>
        <taxon>Bacillati</taxon>
        <taxon>Actinomycetota</taxon>
        <taxon>Actinomycetes</taxon>
        <taxon>Catenulisporales</taxon>
        <taxon>Catenulisporaceae</taxon>
        <taxon>Catenulispora</taxon>
    </lineage>
</organism>
<protein>
    <submittedName>
        <fullName evidence="2">Uncharacterized protein</fullName>
    </submittedName>
</protein>
<evidence type="ECO:0000313" key="3">
    <source>
        <dbReference type="Proteomes" id="UP001499854"/>
    </source>
</evidence>
<reference evidence="2 3" key="1">
    <citation type="journal article" date="2019" name="Int. J. Syst. Evol. Microbiol.">
        <title>The Global Catalogue of Microorganisms (GCM) 10K type strain sequencing project: providing services to taxonomists for standard genome sequencing and annotation.</title>
        <authorList>
            <consortium name="The Broad Institute Genomics Platform"/>
            <consortium name="The Broad Institute Genome Sequencing Center for Infectious Disease"/>
            <person name="Wu L."/>
            <person name="Ma J."/>
        </authorList>
    </citation>
    <scope>NUCLEOTIDE SEQUENCE [LARGE SCALE GENOMIC DNA]</scope>
    <source>
        <strain evidence="2 3">JCM 16013</strain>
    </source>
</reference>
<comment type="caution">
    <text evidence="2">The sequence shown here is derived from an EMBL/GenBank/DDBJ whole genome shotgun (WGS) entry which is preliminary data.</text>
</comment>
<dbReference type="Proteomes" id="UP001499854">
    <property type="component" value="Unassembled WGS sequence"/>
</dbReference>
<accession>A0ABN2R9D4</accession>
<gene>
    <name evidence="2" type="ORF">GCM10009838_24080</name>
</gene>
<sequence>MIDGAYAAAQRSARTRRRAALGEARKEVNVGADPDGIGLGERATGRRAAW</sequence>
<keyword evidence="3" id="KW-1185">Reference proteome</keyword>
<name>A0ABN2R9D4_9ACTN</name>
<dbReference type="EMBL" id="BAAAQM010000011">
    <property type="protein sequence ID" value="GAA1965701.1"/>
    <property type="molecule type" value="Genomic_DNA"/>
</dbReference>
<evidence type="ECO:0000313" key="2">
    <source>
        <dbReference type="EMBL" id="GAA1965701.1"/>
    </source>
</evidence>
<proteinExistence type="predicted"/>
<feature type="region of interest" description="Disordered" evidence="1">
    <location>
        <begin position="18"/>
        <end position="50"/>
    </location>
</feature>
<evidence type="ECO:0000256" key="1">
    <source>
        <dbReference type="SAM" id="MobiDB-lite"/>
    </source>
</evidence>